<dbReference type="GO" id="GO:0016491">
    <property type="term" value="F:oxidoreductase activity"/>
    <property type="evidence" value="ECO:0007669"/>
    <property type="project" value="UniProtKB-KW"/>
</dbReference>
<dbReference type="EMBL" id="BARU01007321">
    <property type="protein sequence ID" value="GAH43973.1"/>
    <property type="molecule type" value="Genomic_DNA"/>
</dbReference>
<gene>
    <name evidence="3" type="ORF">S03H2_14424</name>
</gene>
<dbReference type="GO" id="GO:0005737">
    <property type="term" value="C:cytoplasm"/>
    <property type="evidence" value="ECO:0007669"/>
    <property type="project" value="TreeGrafter"/>
</dbReference>
<proteinExistence type="predicted"/>
<dbReference type="SUPFAM" id="SSF51905">
    <property type="entry name" value="FAD/NAD(P)-binding domain"/>
    <property type="match status" value="1"/>
</dbReference>
<feature type="domain" description="FAD dependent oxidoreductase" evidence="2">
    <location>
        <begin position="2"/>
        <end position="284"/>
    </location>
</feature>
<evidence type="ECO:0000259" key="2">
    <source>
        <dbReference type="Pfam" id="PF01266"/>
    </source>
</evidence>
<evidence type="ECO:0000256" key="1">
    <source>
        <dbReference type="ARBA" id="ARBA00023002"/>
    </source>
</evidence>
<keyword evidence="1" id="KW-0560">Oxidoreductase</keyword>
<dbReference type="InterPro" id="IPR006076">
    <property type="entry name" value="FAD-dep_OxRdtase"/>
</dbReference>
<reference evidence="3" key="1">
    <citation type="journal article" date="2014" name="Front. Microbiol.">
        <title>High frequency of phylogenetically diverse reductive dehalogenase-homologous genes in deep subseafloor sedimentary metagenomes.</title>
        <authorList>
            <person name="Kawai M."/>
            <person name="Futagami T."/>
            <person name="Toyoda A."/>
            <person name="Takaki Y."/>
            <person name="Nishi S."/>
            <person name="Hori S."/>
            <person name="Arai W."/>
            <person name="Tsubouchi T."/>
            <person name="Morono Y."/>
            <person name="Uchiyama I."/>
            <person name="Ito T."/>
            <person name="Fujiyama A."/>
            <person name="Inagaki F."/>
            <person name="Takami H."/>
        </authorList>
    </citation>
    <scope>NUCLEOTIDE SEQUENCE</scope>
    <source>
        <strain evidence="3">Expedition CK06-06</strain>
    </source>
</reference>
<protein>
    <recommendedName>
        <fullName evidence="2">FAD dependent oxidoreductase domain-containing protein</fullName>
    </recommendedName>
</protein>
<name>X1HFB9_9ZZZZ</name>
<dbReference type="InterPro" id="IPR036188">
    <property type="entry name" value="FAD/NAD-bd_sf"/>
</dbReference>
<dbReference type="PANTHER" id="PTHR13847:SF287">
    <property type="entry name" value="FAD-DEPENDENT OXIDOREDUCTASE DOMAIN-CONTAINING PROTEIN 1"/>
    <property type="match status" value="1"/>
</dbReference>
<dbReference type="Gene3D" id="3.50.50.60">
    <property type="entry name" value="FAD/NAD(P)-binding domain"/>
    <property type="match status" value="1"/>
</dbReference>
<dbReference type="AlphaFoldDB" id="X1HFB9"/>
<dbReference type="PANTHER" id="PTHR13847">
    <property type="entry name" value="SARCOSINE DEHYDROGENASE-RELATED"/>
    <property type="match status" value="1"/>
</dbReference>
<comment type="caution">
    <text evidence="3">The sequence shown here is derived from an EMBL/GenBank/DDBJ whole genome shotgun (WGS) entry which is preliminary data.</text>
</comment>
<dbReference type="Pfam" id="PF01266">
    <property type="entry name" value="DAO"/>
    <property type="match status" value="1"/>
</dbReference>
<sequence>MGSDLEYRLSDSLTIALPGEAEDYKKAMNLQKSLHVSIEWLEPDEIKKIAPYIDVDNIPVVGGYHVFGHPFNASVNPFFTVEALATNAKRLGTEIYTYTEVTSIEIRNGEVECVLTTKGRINTHIVVNAAGGWSSDVAQMCGIKIPTMPYPHSAVALVTEPLELLPCFAESNEIWGHQTKDGQIIAGTGDYITPETAPPTEEPGYKTEANLASLKHISEALQRYIPKLSNVNILRHWGGFFDVTPDALPILGEVDELKGLILACGCSAHGFCFSQAIGKFITDLIVKQERCEIMEDFNLRRFKRGYREYPGRWFGSHQD</sequence>
<dbReference type="Gene3D" id="3.30.9.10">
    <property type="entry name" value="D-Amino Acid Oxidase, subunit A, domain 2"/>
    <property type="match status" value="1"/>
</dbReference>
<organism evidence="3">
    <name type="scientific">marine sediment metagenome</name>
    <dbReference type="NCBI Taxonomy" id="412755"/>
    <lineage>
        <taxon>unclassified sequences</taxon>
        <taxon>metagenomes</taxon>
        <taxon>ecological metagenomes</taxon>
    </lineage>
</organism>
<evidence type="ECO:0000313" key="3">
    <source>
        <dbReference type="EMBL" id="GAH43973.1"/>
    </source>
</evidence>
<accession>X1HFB9</accession>